<reference evidence="3 5" key="2">
    <citation type="journal article" date="2013" name="Nature">
        <title>Insights into bilaterian evolution from three spiralian genomes.</title>
        <authorList>
            <person name="Simakov O."/>
            <person name="Marletaz F."/>
            <person name="Cho S.J."/>
            <person name="Edsinger-Gonzales E."/>
            <person name="Havlak P."/>
            <person name="Hellsten U."/>
            <person name="Kuo D.H."/>
            <person name="Larsson T."/>
            <person name="Lv J."/>
            <person name="Arendt D."/>
            <person name="Savage R."/>
            <person name="Osoegawa K."/>
            <person name="de Jong P."/>
            <person name="Grimwood J."/>
            <person name="Chapman J.A."/>
            <person name="Shapiro H."/>
            <person name="Aerts A."/>
            <person name="Otillar R.P."/>
            <person name="Terry A.Y."/>
            <person name="Boore J.L."/>
            <person name="Grigoriev I.V."/>
            <person name="Lindberg D.R."/>
            <person name="Seaver E.C."/>
            <person name="Weisblat D.A."/>
            <person name="Putnam N.H."/>
            <person name="Rokhsar D.S."/>
        </authorList>
    </citation>
    <scope>NUCLEOTIDE SEQUENCE</scope>
</reference>
<feature type="region of interest" description="Disordered" evidence="1">
    <location>
        <begin position="997"/>
        <end position="1026"/>
    </location>
</feature>
<dbReference type="PROSITE" id="PS51307">
    <property type="entry name" value="ASD2"/>
    <property type="match status" value="1"/>
</dbReference>
<dbReference type="Gene3D" id="6.10.250.3120">
    <property type="match status" value="1"/>
</dbReference>
<feature type="domain" description="ASD2" evidence="2">
    <location>
        <begin position="1072"/>
        <end position="1359"/>
    </location>
</feature>
<reference evidence="5" key="1">
    <citation type="submission" date="2012-12" db="EMBL/GenBank/DDBJ databases">
        <authorList>
            <person name="Hellsten U."/>
            <person name="Grimwood J."/>
            <person name="Chapman J.A."/>
            <person name="Shapiro H."/>
            <person name="Aerts A."/>
            <person name="Otillar R.P."/>
            <person name="Terry A.Y."/>
            <person name="Boore J.L."/>
            <person name="Simakov O."/>
            <person name="Marletaz F."/>
            <person name="Cho S.-J."/>
            <person name="Edsinger-Gonzales E."/>
            <person name="Havlak P."/>
            <person name="Kuo D.-H."/>
            <person name="Larsson T."/>
            <person name="Lv J."/>
            <person name="Arendt D."/>
            <person name="Savage R."/>
            <person name="Osoegawa K."/>
            <person name="de Jong P."/>
            <person name="Lindberg D.R."/>
            <person name="Seaver E.C."/>
            <person name="Weisblat D.A."/>
            <person name="Putnam N.H."/>
            <person name="Grigoriev I.V."/>
            <person name="Rokhsar D.S."/>
        </authorList>
    </citation>
    <scope>NUCLEOTIDE SEQUENCE</scope>
</reference>
<dbReference type="RefSeq" id="XP_009019529.1">
    <property type="nucleotide sequence ID" value="XM_009021281.1"/>
</dbReference>
<feature type="region of interest" description="Disordered" evidence="1">
    <location>
        <begin position="1"/>
        <end position="21"/>
    </location>
</feature>
<evidence type="ECO:0000313" key="4">
    <source>
        <dbReference type="EnsemblMetazoa" id="HelroP161358"/>
    </source>
</evidence>
<dbReference type="EMBL" id="AMQM01000800">
    <property type="status" value="NOT_ANNOTATED_CDS"/>
    <property type="molecule type" value="Genomic_DNA"/>
</dbReference>
<keyword evidence="5" id="KW-1185">Reference proteome</keyword>
<protein>
    <recommendedName>
        <fullName evidence="2">ASD2 domain-containing protein</fullName>
    </recommendedName>
</protein>
<dbReference type="InterPro" id="IPR014799">
    <property type="entry name" value="ASD2_dom"/>
</dbReference>
<dbReference type="CTD" id="20199140"/>
<feature type="compositionally biased region" description="Polar residues" evidence="1">
    <location>
        <begin position="1016"/>
        <end position="1026"/>
    </location>
</feature>
<feature type="region of interest" description="Disordered" evidence="1">
    <location>
        <begin position="532"/>
        <end position="553"/>
    </location>
</feature>
<name>T1ERE0_HELRO</name>
<reference evidence="4" key="3">
    <citation type="submission" date="2015-06" db="UniProtKB">
        <authorList>
            <consortium name="EnsemblMetazoa"/>
        </authorList>
    </citation>
    <scope>IDENTIFICATION</scope>
</reference>
<gene>
    <name evidence="4" type="primary">20199140</name>
    <name evidence="3" type="ORF">HELRODRAFT_161358</name>
</gene>
<dbReference type="HOGENOM" id="CLU_256601_0_0_1"/>
<evidence type="ECO:0000259" key="2">
    <source>
        <dbReference type="PROSITE" id="PS51307"/>
    </source>
</evidence>
<dbReference type="EnsemblMetazoa" id="HelroT161358">
    <property type="protein sequence ID" value="HelroP161358"/>
    <property type="gene ID" value="HelroG161358"/>
</dbReference>
<dbReference type="GeneID" id="20199140"/>
<sequence length="1367" mass="154554">MRRSFGKLKKSSSKKSDEVEKNVVVVDVRPKTDLNELKKVESSNSFKLKNLFRTKKSTKNNVRSSSSNLAADSNFVIENPVSNADGDNSFEVNPNYLDNELSRSQLKKAGRSISYSDLKSDKNSQKIIEYVNSEKFVIVDSCNYNCKGYNENISNVESDLKEPAFVRQRKAQMSMRKAFGIHDDYESVDKSLKCFNECTDQEDKTNDDDVIVNQEEDEINLKNKKREYMKSASLPMNVDQKLSYSEFQDEESTLVDNNIFRNKKIIHGDTAKYVVLFDFIIPPDSRYSDNSSIVNNLTSMQACADGVSNENSTLKFEDYSEEIRKQTRRLSFSKSSNLISTRKSSGFYSNVDSKQYVMSDINRGENNIALHNVILLNKFGCVTNCSADNYNGQHFMNIDASCQNANFNQVSRDSGCNFSHSNLVDNFVARGSFAVHDINNQVHERHFDKYTSNKQKHESGYNEQVTNHPAVKTNTAKDFQVSDTLVDTNDNVLSYHPQDIAAKSYYKNNLCHNNYSSNFYIELYNSNSQIDANVSNNGDNPVASKSQESLQYNDTEASSSQQNLNVAEFCQNLCQQKNVMPKKLISLDKLSKCGMKYISVNNVSDMDRACYNKKCELDESYTNEMQRYDFPKQLTHRNLSKSTSCQLNIEPRTINEPQFSIRNNDPSLIKLQKSWDEKSSSVSQSMFSKDCNVRSYVEPHPGKNINIPQHSYSSSDQITSNINYKQSGHKQNITSGSDSMNINTSYNVKINENSHIGKNIQAKILALQCSSSGNKLLSNDNKSISPLNSSVKMQTSLLSTNFSQSEQWFEHSPVTTEHKNAIHQAKSLSSNVSETSLSSIPPSSSSPSSISLASYNRSPSAFSSASIFTKKYRPINFSVPSFNSPFNSGSKTPTTNSDLLENDNSAGDQTAPACLVTPDLVNDSNKIKFTNIVTHKAFVINKSADSLSTQNDFQNFNEKNQNISKLSFSESPESHITNTPPNKLNTSMLDSSLLITPPPLPTCSPPQLTPKPKATPETTSTPRTSQLRLSQCGKELKSDYNNLTYTSLKHDGEKFVSNEIYSPVVTNFATKFAPTTTLYNTEVEMNNPLQRSHSENKFVRRKLFTEEEDCNILITYAADKLKDCDEHLSGVLKMRYQPVVRYLQNGDVFLPAEYRSGGDEDGVFNNNKKIDNNFNFANSNIEFCKMQLEDRLVKKLEVLTFEKINYESKLKNNEELGSQIFTNLSQFLEGKLVDKFASLDKELDNVMKLLFKLCGMIMKIQNNITGLPHNSTDKEKATHHTKLEGLKMKLKEALVIKENVKQRLEHLLSLSRSSLTEQQLNDLVLYYTNKNNYLIHCNELKENVLLSQAQLQSLRNTMNRNSVHSNC</sequence>
<dbReference type="InParanoid" id="T1ERE0"/>
<dbReference type="EMBL" id="KB096742">
    <property type="protein sequence ID" value="ESO02121.1"/>
    <property type="molecule type" value="Genomic_DNA"/>
</dbReference>
<proteinExistence type="predicted"/>
<dbReference type="Proteomes" id="UP000015101">
    <property type="component" value="Unassembled WGS sequence"/>
</dbReference>
<evidence type="ECO:0000313" key="3">
    <source>
        <dbReference type="EMBL" id="ESO02121.1"/>
    </source>
</evidence>
<dbReference type="Pfam" id="PF08687">
    <property type="entry name" value="ASD2"/>
    <property type="match status" value="1"/>
</dbReference>
<feature type="compositionally biased region" description="Basic residues" evidence="1">
    <location>
        <begin position="1"/>
        <end position="13"/>
    </location>
</feature>
<dbReference type="OrthoDB" id="10063560at2759"/>
<organism evidence="4 5">
    <name type="scientific">Helobdella robusta</name>
    <name type="common">Californian leech</name>
    <dbReference type="NCBI Taxonomy" id="6412"/>
    <lineage>
        <taxon>Eukaryota</taxon>
        <taxon>Metazoa</taxon>
        <taxon>Spiralia</taxon>
        <taxon>Lophotrochozoa</taxon>
        <taxon>Annelida</taxon>
        <taxon>Clitellata</taxon>
        <taxon>Hirudinea</taxon>
        <taxon>Rhynchobdellida</taxon>
        <taxon>Glossiphoniidae</taxon>
        <taxon>Helobdella</taxon>
    </lineage>
</organism>
<dbReference type="STRING" id="6412.T1ERE0"/>
<evidence type="ECO:0000313" key="5">
    <source>
        <dbReference type="Proteomes" id="UP000015101"/>
    </source>
</evidence>
<evidence type="ECO:0000256" key="1">
    <source>
        <dbReference type="SAM" id="MobiDB-lite"/>
    </source>
</evidence>
<accession>T1ERE0</accession>
<dbReference type="KEGG" id="hro:HELRODRAFT_161358"/>
<feature type="compositionally biased region" description="Pro residues" evidence="1">
    <location>
        <begin position="997"/>
        <end position="1009"/>
    </location>
</feature>